<dbReference type="SUPFAM" id="SSF51735">
    <property type="entry name" value="NAD(P)-binding Rossmann-fold domains"/>
    <property type="match status" value="1"/>
</dbReference>
<dbReference type="PROSITE" id="PS00671">
    <property type="entry name" value="D_2_HYDROXYACID_DH_3"/>
    <property type="match status" value="1"/>
</dbReference>
<dbReference type="PANTHER" id="PTHR42789">
    <property type="entry name" value="D-ISOMER SPECIFIC 2-HYDROXYACID DEHYDROGENASE FAMILY PROTEIN (AFU_ORTHOLOGUE AFUA_6G10090)"/>
    <property type="match status" value="1"/>
</dbReference>
<dbReference type="GeneID" id="301842331"/>
<evidence type="ECO:0000313" key="6">
    <source>
        <dbReference type="Proteomes" id="UP000274843"/>
    </source>
</evidence>
<dbReference type="PROSITE" id="PS00670">
    <property type="entry name" value="D_2_HYDROXYACID_DH_2"/>
    <property type="match status" value="1"/>
</dbReference>
<comment type="caution">
    <text evidence="5">The sequence shown here is derived from an EMBL/GenBank/DDBJ whole genome shotgun (WGS) entry which is preliminary data.</text>
</comment>
<keyword evidence="2" id="KW-0560">Oxidoreductase</keyword>
<reference evidence="5 6" key="1">
    <citation type="submission" date="2018-11" db="EMBL/GenBank/DDBJ databases">
        <title>Sequencing the genomes of 1000 actinobacteria strains.</title>
        <authorList>
            <person name="Klenk H.-P."/>
        </authorList>
    </citation>
    <scope>NUCLEOTIDE SEQUENCE [LARGE SCALE GENOMIC DNA]</scope>
    <source>
        <strain evidence="5 6">DSM 44348</strain>
    </source>
</reference>
<accession>A0A3N2GPQ4</accession>
<feature type="domain" description="D-isomer specific 2-hydroxyacid dehydrogenase NAD-binding" evidence="4">
    <location>
        <begin position="140"/>
        <end position="325"/>
    </location>
</feature>
<dbReference type="InterPro" id="IPR036291">
    <property type="entry name" value="NAD(P)-bd_dom_sf"/>
</dbReference>
<keyword evidence="3" id="KW-0520">NAD</keyword>
<keyword evidence="6" id="KW-1185">Reference proteome</keyword>
<evidence type="ECO:0000256" key="1">
    <source>
        <dbReference type="ARBA" id="ARBA00005854"/>
    </source>
</evidence>
<gene>
    <name evidence="5" type="ORF">EDD35_0864</name>
</gene>
<dbReference type="Gene3D" id="3.40.50.720">
    <property type="entry name" value="NAD(P)-binding Rossmann-like Domain"/>
    <property type="match status" value="2"/>
</dbReference>
<dbReference type="PANTHER" id="PTHR42789:SF1">
    <property type="entry name" value="D-ISOMER SPECIFIC 2-HYDROXYACID DEHYDROGENASE FAMILY PROTEIN (AFU_ORTHOLOGUE AFUA_6G10090)"/>
    <property type="match status" value="1"/>
</dbReference>
<evidence type="ECO:0000256" key="2">
    <source>
        <dbReference type="ARBA" id="ARBA00023002"/>
    </source>
</evidence>
<name>A0A3N2GPQ4_9PSEU</name>
<dbReference type="Pfam" id="PF02826">
    <property type="entry name" value="2-Hacid_dh_C"/>
    <property type="match status" value="1"/>
</dbReference>
<dbReference type="EMBL" id="RKHY01000001">
    <property type="protein sequence ID" value="ROS38581.1"/>
    <property type="molecule type" value="Genomic_DNA"/>
</dbReference>
<evidence type="ECO:0000313" key="5">
    <source>
        <dbReference type="EMBL" id="ROS38581.1"/>
    </source>
</evidence>
<dbReference type="RefSeq" id="WP_051362691.1">
    <property type="nucleotide sequence ID" value="NZ_RKHY01000001.1"/>
</dbReference>
<dbReference type="Proteomes" id="UP000274843">
    <property type="component" value="Unassembled WGS sequence"/>
</dbReference>
<protein>
    <submittedName>
        <fullName evidence="5">(S)-sulfolactate dehydrogenase</fullName>
    </submittedName>
</protein>
<evidence type="ECO:0000259" key="4">
    <source>
        <dbReference type="Pfam" id="PF02826"/>
    </source>
</evidence>
<sequence>MPEHTTVVSFPEWDHMLAAAADVMRGPQEATRRRLEQFFAPEAVDLDALFTQGRIPDVVIDMPAKGDPAYRIDPRSRILVVRRTHVDRALIDELPHLRHIQKLGERRDTIDVAAAAERGITLDFVSRPALEATADHAVLLVMAALRELPRLDATTRKATVPAGTSAPGSTAYNWPGVTFGRTLSESTVGIIGLGEVGLLVARRLRAFGARVLWTSLRGRPQRTVDGLEYQPLDDLLAASDAVSLHIPGTEDNRHLVDGAFLRKMRPDAVLVNVSRGLLIDEAALAEALRRDELRSAALDVYGSEPVPADSPLLDAERVILTPHVAGGPRSLMTRELLDLSRGVRQALTADREVAR</sequence>
<organism evidence="5 6">
    <name type="scientific">Amycolatopsis thermoflava</name>
    <dbReference type="NCBI Taxonomy" id="84480"/>
    <lineage>
        <taxon>Bacteria</taxon>
        <taxon>Bacillati</taxon>
        <taxon>Actinomycetota</taxon>
        <taxon>Actinomycetes</taxon>
        <taxon>Pseudonocardiales</taxon>
        <taxon>Pseudonocardiaceae</taxon>
        <taxon>Amycolatopsis</taxon>
        <taxon>Amycolatopsis methanolica group</taxon>
    </lineage>
</organism>
<dbReference type="GO" id="GO:0051287">
    <property type="term" value="F:NAD binding"/>
    <property type="evidence" value="ECO:0007669"/>
    <property type="project" value="InterPro"/>
</dbReference>
<comment type="similarity">
    <text evidence="1">Belongs to the D-isomer specific 2-hydroxyacid dehydrogenase family.</text>
</comment>
<dbReference type="GO" id="GO:0016616">
    <property type="term" value="F:oxidoreductase activity, acting on the CH-OH group of donors, NAD or NADP as acceptor"/>
    <property type="evidence" value="ECO:0007669"/>
    <property type="project" value="InterPro"/>
</dbReference>
<dbReference type="InterPro" id="IPR006140">
    <property type="entry name" value="D-isomer_DH_NAD-bd"/>
</dbReference>
<dbReference type="InterPro" id="IPR050857">
    <property type="entry name" value="D-2-hydroxyacid_DH"/>
</dbReference>
<proteinExistence type="inferred from homology"/>
<dbReference type="AlphaFoldDB" id="A0A3N2GPQ4"/>
<dbReference type="InterPro" id="IPR029753">
    <property type="entry name" value="D-isomer_DH_CS"/>
</dbReference>
<evidence type="ECO:0000256" key="3">
    <source>
        <dbReference type="ARBA" id="ARBA00023027"/>
    </source>
</evidence>
<dbReference type="SUPFAM" id="SSF52283">
    <property type="entry name" value="Formate/glycerate dehydrogenase catalytic domain-like"/>
    <property type="match status" value="1"/>
</dbReference>